<reference evidence="1" key="1">
    <citation type="journal article" date="2020" name="Nature">
        <title>Giant virus diversity and host interactions through global metagenomics.</title>
        <authorList>
            <person name="Schulz F."/>
            <person name="Roux S."/>
            <person name="Paez-Espino D."/>
            <person name="Jungbluth S."/>
            <person name="Walsh D.A."/>
            <person name="Denef V.J."/>
            <person name="McMahon K.D."/>
            <person name="Konstantinidis K.T."/>
            <person name="Eloe-Fadrosh E.A."/>
            <person name="Kyrpides N.C."/>
            <person name="Woyke T."/>
        </authorList>
    </citation>
    <scope>NUCLEOTIDE SEQUENCE</scope>
    <source>
        <strain evidence="1">GVMAG-S-1014582-52</strain>
    </source>
</reference>
<name>A0A6C0LVM7_9ZZZZ</name>
<dbReference type="AlphaFoldDB" id="A0A6C0LVM7"/>
<protein>
    <submittedName>
        <fullName evidence="1">Uncharacterized protein</fullName>
    </submittedName>
</protein>
<dbReference type="EMBL" id="MN740556">
    <property type="protein sequence ID" value="QHU33282.1"/>
    <property type="molecule type" value="Genomic_DNA"/>
</dbReference>
<accession>A0A6C0LVM7</accession>
<proteinExistence type="predicted"/>
<evidence type="ECO:0000313" key="1">
    <source>
        <dbReference type="EMBL" id="QHU33282.1"/>
    </source>
</evidence>
<organism evidence="1">
    <name type="scientific">viral metagenome</name>
    <dbReference type="NCBI Taxonomy" id="1070528"/>
    <lineage>
        <taxon>unclassified sequences</taxon>
        <taxon>metagenomes</taxon>
        <taxon>organismal metagenomes</taxon>
    </lineage>
</organism>
<sequence length="90" mass="10779">MNDLERFGEHSYVPYTGKPYIYYNGVGYQFKYTNPLYNMLTEHPDRTIIRWNESDCMIKDHIPLKGMGDPRYLWPLLITNANYSANNFYK</sequence>